<dbReference type="PANTHER" id="PTHR10804:SF11">
    <property type="entry name" value="PROLIFERATION-ASSOCIATED PROTEIN 2G4"/>
    <property type="match status" value="1"/>
</dbReference>
<evidence type="ECO:0000313" key="9">
    <source>
        <dbReference type="Proteomes" id="UP000626109"/>
    </source>
</evidence>
<dbReference type="Pfam" id="PF00557">
    <property type="entry name" value="Peptidase_M24"/>
    <property type="match status" value="1"/>
</dbReference>
<feature type="domain" description="ABC transmembrane type-1" evidence="7">
    <location>
        <begin position="716"/>
        <end position="822"/>
    </location>
</feature>
<dbReference type="FunFam" id="1.10.10.10:FF:000029">
    <property type="entry name" value="Proliferation-associated 2G4, a"/>
    <property type="match status" value="1"/>
</dbReference>
<comment type="similarity">
    <text evidence="1">Belongs to the peptidase M24 family.</text>
</comment>
<dbReference type="GO" id="GO:0140359">
    <property type="term" value="F:ABC-type transporter activity"/>
    <property type="evidence" value="ECO:0007669"/>
    <property type="project" value="InterPro"/>
</dbReference>
<feature type="compositionally biased region" description="Low complexity" evidence="5">
    <location>
        <begin position="107"/>
        <end position="128"/>
    </location>
</feature>
<evidence type="ECO:0000259" key="6">
    <source>
        <dbReference type="Pfam" id="PF00557"/>
    </source>
</evidence>
<gene>
    <name evidence="8" type="ORF">PGLA2088_LOCUS24611</name>
</gene>
<dbReference type="CDD" id="cd01089">
    <property type="entry name" value="PA2G4-like"/>
    <property type="match status" value="1"/>
</dbReference>
<dbReference type="Proteomes" id="UP000626109">
    <property type="component" value="Unassembled WGS sequence"/>
</dbReference>
<sequence length="1493" mass="164600">MGLQQSIDECTSPDQQHVRDCCHLEGETPIEIRIAYSHPRPSSYPANREPTGGGRRYPPPYGQPPLVAGGLHAPRGRLPPTASRPEVHLGKSSPRPSVPAGDREASDAAAAGQVDSPEFDADAFAAPPDSERTQVSVATPGRMENPAALQMLQMALAQEEDYFPEIVRVLAWFRSLADEPQTGDEGDAMSDTEAEEISDLSNPDVTTKYQAAAGIVNKALQKVLEACVPDADIITLCELGDRIMEEETGKLYNKKDKEGKKMEKGVAFPTCVSVNELVGHFSPMKGESRQLKAGDVAKIDLACHLGGFIAAAAHTVIVGGEKVEDKRADVIMAAWNAAEAALRLVQVGNKNTQVTEVFAKVAKEFKCTPMQGVLSHELKKHIIDGSKTIMCCETTEDKVDEIEFEMNEVYCIDVVMSSGEGKCKPTEIRSTVYKREVEQSYILKTQKARQFISEVNKRFPVLPFSLRAIEDEQVARVGVSEARRHELLVEYPVLHEKPPEPWTEIVAQFKFTVLLLPGGRSDLCSIFLLGGLLKVVVFVGADRGEVAALLEVALPFCNILVDAAGLFEVAGVVVKACGQDAFLFSGKAAMALAAHGMSVKVDFRNGQGLEVVKDSELESMISIVSIVELVASGRHPIRVMRRTFAQNVYVVMVLNPNRKGVLGFGAGLAFLFFVSKFNEHVQLYKAKQKIVKKAGGSSEDPEGLWELMAGILRKTCNIREGFTVTKLSFMLLLRTVGSVWVSKHWGKIVNSMVSQDFPRLGKLVSQFAGATVLLSLLNSLLKYYISSLKLQVREKITTWCHTQYMRPEDMIFYKVEEVEVEVDLDAGEQGFAEDLRFRDLVEEPSPGETNRKNQTAEAFGQLDCPSSSGPKYLTTLDIFFSARIPTLHDYLLGSKLAGLAKALRDRASLIWDCASLLWDPCWLACLSYLAGPLLVDIAEGYWTGSLLVDFADGYQARSQLVELADGYRARSLFVYLAAGYRAGSGSLLVDLADSYRVGPLLVNLADGHWAGSVLPDLADGQWAGPLLLDFADGYWDAFLLDDPHAPSLAALEAPKGAAEAAPKWACCSEIITLSVKDSRRLQAERLRLIRAGPFWDEGCVSDVDLTDQDLMGVRGLLSHVLRHWDRGTTNTVDLVEEAHNRGRNGVTLLVDLLDFCAWLFPEVDKFAKGSWQLDSTLSVYGGEFDQYDEALTELVFALRNAGIYLEFFVDPPRGSGFVDAASGGFWGDEARRRCSQSVDAAKAVRQWCRGERPDLPQNLAEAGCHAPLWYDQALASLSRCGTRVWHLSSEEQSPLLSLKQRSEWGHVWGIVSDNVDWAVVHAIRLIPLAGFDVEGMVRPRHREEAIEGWPKIGRFSVAYTSSELIAEQLRLGHPPKPEEIEEYKAKGKGGGRGPVGFGEWPFKWWCDAVLVELAMLCGTDATTPLIQKHKLYTQIGLQMGQDPVDSISRWFRDQLYSNKLRWRDVQLEALSPVIRDLAEKDAEFAAALRASRA</sequence>
<reference evidence="8" key="1">
    <citation type="submission" date="2021-02" db="EMBL/GenBank/DDBJ databases">
        <authorList>
            <person name="Dougan E. K."/>
            <person name="Rhodes N."/>
            <person name="Thang M."/>
            <person name="Chan C."/>
        </authorList>
    </citation>
    <scope>NUCLEOTIDE SEQUENCE</scope>
</reference>
<dbReference type="SUPFAM" id="SSF55920">
    <property type="entry name" value="Creatinase/aminopeptidase"/>
    <property type="match status" value="1"/>
</dbReference>
<dbReference type="SUPFAM" id="SSF46785">
    <property type="entry name" value="Winged helix' DNA-binding domain"/>
    <property type="match status" value="1"/>
</dbReference>
<evidence type="ECO:0000313" key="8">
    <source>
        <dbReference type="EMBL" id="CAE8685707.1"/>
    </source>
</evidence>
<evidence type="ECO:0008006" key="10">
    <source>
        <dbReference type="Google" id="ProtNLM"/>
    </source>
</evidence>
<name>A0A813JNG9_POLGL</name>
<evidence type="ECO:0000256" key="1">
    <source>
        <dbReference type="ARBA" id="ARBA00007319"/>
    </source>
</evidence>
<keyword evidence="3" id="KW-1133">Transmembrane helix</keyword>
<keyword evidence="4" id="KW-0472">Membrane</keyword>
<feature type="region of interest" description="Disordered" evidence="5">
    <location>
        <begin position="33"/>
        <end position="131"/>
    </location>
</feature>
<comment type="caution">
    <text evidence="8">The sequence shown here is derived from an EMBL/GenBank/DDBJ whole genome shotgun (WGS) entry which is preliminary data.</text>
</comment>
<dbReference type="InterPro" id="IPR000994">
    <property type="entry name" value="Pept_M24"/>
</dbReference>
<dbReference type="Gene3D" id="3.90.230.10">
    <property type="entry name" value="Creatinase/methionine aminopeptidase superfamily"/>
    <property type="match status" value="1"/>
</dbReference>
<dbReference type="InterPro" id="IPR036388">
    <property type="entry name" value="WH-like_DNA-bd_sf"/>
</dbReference>
<dbReference type="InterPro" id="IPR036005">
    <property type="entry name" value="Creatinase/aminopeptidase-like"/>
</dbReference>
<evidence type="ECO:0000256" key="4">
    <source>
        <dbReference type="ARBA" id="ARBA00023136"/>
    </source>
</evidence>
<dbReference type="GO" id="GO:0005524">
    <property type="term" value="F:ATP binding"/>
    <property type="evidence" value="ECO:0007669"/>
    <property type="project" value="InterPro"/>
</dbReference>
<dbReference type="InterPro" id="IPR011527">
    <property type="entry name" value="ABC1_TM_dom"/>
</dbReference>
<dbReference type="PANTHER" id="PTHR10804">
    <property type="entry name" value="PROTEASE FAMILY M24 METHIONYL AMINOPEPTIDASE, AMINOPEPTIDASE P"/>
    <property type="match status" value="1"/>
</dbReference>
<evidence type="ECO:0000256" key="5">
    <source>
        <dbReference type="SAM" id="MobiDB-lite"/>
    </source>
</evidence>
<feature type="domain" description="Peptidase M24" evidence="6">
    <location>
        <begin position="208"/>
        <end position="365"/>
    </location>
</feature>
<evidence type="ECO:0000256" key="2">
    <source>
        <dbReference type="ARBA" id="ARBA00022692"/>
    </source>
</evidence>
<evidence type="ECO:0000259" key="7">
    <source>
        <dbReference type="Pfam" id="PF06472"/>
    </source>
</evidence>
<dbReference type="EMBL" id="CAJNNW010026474">
    <property type="protein sequence ID" value="CAE8685707.1"/>
    <property type="molecule type" value="Genomic_DNA"/>
</dbReference>
<accession>A0A813JNG9</accession>
<dbReference type="Gene3D" id="1.10.10.10">
    <property type="entry name" value="Winged helix-like DNA-binding domain superfamily/Winged helix DNA-binding domain"/>
    <property type="match status" value="1"/>
</dbReference>
<protein>
    <recommendedName>
        <fullName evidence="10">Peptidase M24 domain-containing protein</fullName>
    </recommendedName>
</protein>
<dbReference type="InterPro" id="IPR047113">
    <property type="entry name" value="PA2G4/ARX1"/>
</dbReference>
<dbReference type="InterPro" id="IPR036390">
    <property type="entry name" value="WH_DNA-bd_sf"/>
</dbReference>
<dbReference type="GO" id="GO:0016020">
    <property type="term" value="C:membrane"/>
    <property type="evidence" value="ECO:0007669"/>
    <property type="project" value="InterPro"/>
</dbReference>
<proteinExistence type="inferred from homology"/>
<keyword evidence="2" id="KW-0812">Transmembrane</keyword>
<evidence type="ECO:0000256" key="3">
    <source>
        <dbReference type="ARBA" id="ARBA00022989"/>
    </source>
</evidence>
<organism evidence="8 9">
    <name type="scientific">Polarella glacialis</name>
    <name type="common">Dinoflagellate</name>
    <dbReference type="NCBI Taxonomy" id="89957"/>
    <lineage>
        <taxon>Eukaryota</taxon>
        <taxon>Sar</taxon>
        <taxon>Alveolata</taxon>
        <taxon>Dinophyceae</taxon>
        <taxon>Suessiales</taxon>
        <taxon>Suessiaceae</taxon>
        <taxon>Polarella</taxon>
    </lineage>
</organism>
<dbReference type="Pfam" id="PF06472">
    <property type="entry name" value="ABC_membrane_2"/>
    <property type="match status" value="1"/>
</dbReference>
<feature type="non-terminal residue" evidence="8">
    <location>
        <position position="1"/>
    </location>
</feature>